<dbReference type="InterPro" id="IPR013651">
    <property type="entry name" value="ATP-grasp_RimK-type"/>
</dbReference>
<dbReference type="InterPro" id="IPR011761">
    <property type="entry name" value="ATP-grasp"/>
</dbReference>
<dbReference type="Gene3D" id="3.40.50.20">
    <property type="match status" value="1"/>
</dbReference>
<keyword evidence="2 4" id="KW-0547">Nucleotide-binding</keyword>
<evidence type="ECO:0000313" key="6">
    <source>
        <dbReference type="EMBL" id="GAA3697794.1"/>
    </source>
</evidence>
<evidence type="ECO:0000313" key="7">
    <source>
        <dbReference type="Proteomes" id="UP001500051"/>
    </source>
</evidence>
<dbReference type="SUPFAM" id="SSF56059">
    <property type="entry name" value="Glutathione synthetase ATP-binding domain-like"/>
    <property type="match status" value="1"/>
</dbReference>
<dbReference type="PANTHER" id="PTHR21621:SF0">
    <property type="entry name" value="BETA-CITRYLGLUTAMATE SYNTHASE B-RELATED"/>
    <property type="match status" value="1"/>
</dbReference>
<proteinExistence type="predicted"/>
<dbReference type="EMBL" id="BAAAYX010000003">
    <property type="protein sequence ID" value="GAA3697794.1"/>
    <property type="molecule type" value="Genomic_DNA"/>
</dbReference>
<name>A0ABP7D120_9ACTN</name>
<keyword evidence="7" id="KW-1185">Reference proteome</keyword>
<keyword evidence="3 4" id="KW-0067">ATP-binding</keyword>
<dbReference type="PROSITE" id="PS50975">
    <property type="entry name" value="ATP_GRASP"/>
    <property type="match status" value="1"/>
</dbReference>
<reference evidence="7" key="1">
    <citation type="journal article" date="2019" name="Int. J. Syst. Evol. Microbiol.">
        <title>The Global Catalogue of Microorganisms (GCM) 10K type strain sequencing project: providing services to taxonomists for standard genome sequencing and annotation.</title>
        <authorList>
            <consortium name="The Broad Institute Genomics Platform"/>
            <consortium name="The Broad Institute Genome Sequencing Center for Infectious Disease"/>
            <person name="Wu L."/>
            <person name="Ma J."/>
        </authorList>
    </citation>
    <scope>NUCLEOTIDE SEQUENCE [LARGE SCALE GENOMIC DNA]</scope>
    <source>
        <strain evidence="7">JCM 16548</strain>
    </source>
</reference>
<gene>
    <name evidence="6" type="ORF">GCM10022204_12440</name>
</gene>
<dbReference type="PANTHER" id="PTHR21621">
    <property type="entry name" value="RIBOSOMAL PROTEIN S6 MODIFICATION PROTEIN"/>
    <property type="match status" value="1"/>
</dbReference>
<dbReference type="Pfam" id="PF08443">
    <property type="entry name" value="RimK"/>
    <property type="match status" value="1"/>
</dbReference>
<dbReference type="NCBIfam" id="TIGR00768">
    <property type="entry name" value="rimK_fam"/>
    <property type="match status" value="1"/>
</dbReference>
<keyword evidence="1" id="KW-0479">Metal-binding</keyword>
<dbReference type="InterPro" id="IPR004666">
    <property type="entry name" value="Rp_bS6_RimK/Lys_biosynth_LsyX"/>
</dbReference>
<comment type="caution">
    <text evidence="6">The sequence shown here is derived from an EMBL/GenBank/DDBJ whole genome shotgun (WGS) entry which is preliminary data.</text>
</comment>
<dbReference type="Gene3D" id="3.30.1490.20">
    <property type="entry name" value="ATP-grasp fold, A domain"/>
    <property type="match status" value="1"/>
</dbReference>
<evidence type="ECO:0000256" key="1">
    <source>
        <dbReference type="ARBA" id="ARBA00022723"/>
    </source>
</evidence>
<evidence type="ECO:0000256" key="4">
    <source>
        <dbReference type="PROSITE-ProRule" id="PRU00409"/>
    </source>
</evidence>
<dbReference type="RefSeq" id="WP_344811437.1">
    <property type="nucleotide sequence ID" value="NZ_BAAAYX010000003.1"/>
</dbReference>
<evidence type="ECO:0000259" key="5">
    <source>
        <dbReference type="PROSITE" id="PS50975"/>
    </source>
</evidence>
<protein>
    <recommendedName>
        <fullName evidence="5">ATP-grasp domain-containing protein</fullName>
    </recommendedName>
</protein>
<organism evidence="6 7">
    <name type="scientific">Microlunatus aurantiacus</name>
    <dbReference type="NCBI Taxonomy" id="446786"/>
    <lineage>
        <taxon>Bacteria</taxon>
        <taxon>Bacillati</taxon>
        <taxon>Actinomycetota</taxon>
        <taxon>Actinomycetes</taxon>
        <taxon>Propionibacteriales</taxon>
        <taxon>Propionibacteriaceae</taxon>
        <taxon>Microlunatus</taxon>
    </lineage>
</organism>
<dbReference type="Gene3D" id="3.30.470.20">
    <property type="entry name" value="ATP-grasp fold, B domain"/>
    <property type="match status" value="1"/>
</dbReference>
<accession>A0ABP7D120</accession>
<evidence type="ECO:0000256" key="3">
    <source>
        <dbReference type="ARBA" id="ARBA00022840"/>
    </source>
</evidence>
<dbReference type="Proteomes" id="UP001500051">
    <property type="component" value="Unassembled WGS sequence"/>
</dbReference>
<feature type="domain" description="ATP-grasp" evidence="5">
    <location>
        <begin position="102"/>
        <end position="291"/>
    </location>
</feature>
<evidence type="ECO:0000256" key="2">
    <source>
        <dbReference type="ARBA" id="ARBA00022741"/>
    </source>
</evidence>
<sequence>MRPHRIMIIGYPSHAMTSRLHDALTERGHRSRLVDPDRLATVVSDGTVTVLPEVGRPDAVMLTTSTDHLTALQSAAQLQRAGIPVFNSPAATLLAADKIATTVTLARAGLPVPRTVSVASLAAATERAALLGYPVVLKAADGAEGNQARLVRTADELPGVFENLRASMGQSLSDRTPLLLQEQLGRALGRDRRLFVVGGHVQAAMDRVARRGEWRSNLSQGAAPYAATATTEEIAVAEGAAAALGLDFTTIDLMAGERGPVVIEANAFGDVLDVAMMSGLDLIGSLADLVEIKAGARPAAPIRPRRLEPDSRAALTAMCRRRWNDKLAELDRIAEL</sequence>
<dbReference type="InterPro" id="IPR013815">
    <property type="entry name" value="ATP_grasp_subdomain_1"/>
</dbReference>